<dbReference type="SMART" id="SM00360">
    <property type="entry name" value="RRM"/>
    <property type="match status" value="1"/>
</dbReference>
<name>A0ABV7YYS6_9BACT</name>
<proteinExistence type="predicted"/>
<dbReference type="RefSeq" id="WP_379839011.1">
    <property type="nucleotide sequence ID" value="NZ_JBHRYQ010000001.1"/>
</dbReference>
<dbReference type="Gene3D" id="3.30.70.330">
    <property type="match status" value="1"/>
</dbReference>
<dbReference type="InterPro" id="IPR012677">
    <property type="entry name" value="Nucleotide-bd_a/b_plait_sf"/>
</dbReference>
<dbReference type="SUPFAM" id="SSF54928">
    <property type="entry name" value="RNA-binding domain, RBD"/>
    <property type="match status" value="1"/>
</dbReference>
<reference evidence="4" key="1">
    <citation type="journal article" date="2019" name="Int. J. Syst. Evol. Microbiol.">
        <title>The Global Catalogue of Microorganisms (GCM) 10K type strain sequencing project: providing services to taxonomists for standard genome sequencing and annotation.</title>
        <authorList>
            <consortium name="The Broad Institute Genomics Platform"/>
            <consortium name="The Broad Institute Genome Sequencing Center for Infectious Disease"/>
            <person name="Wu L."/>
            <person name="Ma J."/>
        </authorList>
    </citation>
    <scope>NUCLEOTIDE SEQUENCE [LARGE SCALE GENOMIC DNA]</scope>
    <source>
        <strain evidence="4">CECT 7956</strain>
    </source>
</reference>
<evidence type="ECO:0000256" key="1">
    <source>
        <dbReference type="SAM" id="MobiDB-lite"/>
    </source>
</evidence>
<dbReference type="Proteomes" id="UP001595616">
    <property type="component" value="Unassembled WGS sequence"/>
</dbReference>
<keyword evidence="4" id="KW-1185">Reference proteome</keyword>
<accession>A0ABV7YYS6</accession>
<dbReference type="InterPro" id="IPR050441">
    <property type="entry name" value="RBM"/>
</dbReference>
<organism evidence="3 4">
    <name type="scientific">Lacihabitans lacunae</name>
    <dbReference type="NCBI Taxonomy" id="1028214"/>
    <lineage>
        <taxon>Bacteria</taxon>
        <taxon>Pseudomonadati</taxon>
        <taxon>Bacteroidota</taxon>
        <taxon>Cytophagia</taxon>
        <taxon>Cytophagales</taxon>
        <taxon>Leadbetterellaceae</taxon>
        <taxon>Lacihabitans</taxon>
    </lineage>
</organism>
<dbReference type="EMBL" id="JBHRYQ010000001">
    <property type="protein sequence ID" value="MFC3812145.1"/>
    <property type="molecule type" value="Genomic_DNA"/>
</dbReference>
<dbReference type="PROSITE" id="PS50102">
    <property type="entry name" value="RRM"/>
    <property type="match status" value="1"/>
</dbReference>
<evidence type="ECO:0000259" key="2">
    <source>
        <dbReference type="PROSITE" id="PS50102"/>
    </source>
</evidence>
<feature type="region of interest" description="Disordered" evidence="1">
    <location>
        <begin position="76"/>
        <end position="95"/>
    </location>
</feature>
<protein>
    <submittedName>
        <fullName evidence="3">RNA recognition motif domain-containing protein</fullName>
    </submittedName>
</protein>
<dbReference type="InterPro" id="IPR035979">
    <property type="entry name" value="RBD_domain_sf"/>
</dbReference>
<gene>
    <name evidence="3" type="ORF">ACFOOI_15900</name>
</gene>
<sequence>MDIFVGSIPFKFTEKNLEEIFSAYGKVNSVKVVIDKRTRQNKGFGFVEMPDRKQGMRAIAELNGSAQEGRAIIVSEAQKNKNGEKNQPRDWFKKSKTSLKEIVSWDNDYKRNSRR</sequence>
<dbReference type="PANTHER" id="PTHR48034">
    <property type="entry name" value="TRANSFORMER-2 SEX-DETERMINING PROTEIN-RELATED"/>
    <property type="match status" value="1"/>
</dbReference>
<dbReference type="Pfam" id="PF00076">
    <property type="entry name" value="RRM_1"/>
    <property type="match status" value="1"/>
</dbReference>
<comment type="caution">
    <text evidence="3">The sequence shown here is derived from an EMBL/GenBank/DDBJ whole genome shotgun (WGS) entry which is preliminary data.</text>
</comment>
<feature type="compositionally biased region" description="Basic and acidic residues" evidence="1">
    <location>
        <begin position="78"/>
        <end position="93"/>
    </location>
</feature>
<evidence type="ECO:0000313" key="3">
    <source>
        <dbReference type="EMBL" id="MFC3812145.1"/>
    </source>
</evidence>
<evidence type="ECO:0000313" key="4">
    <source>
        <dbReference type="Proteomes" id="UP001595616"/>
    </source>
</evidence>
<dbReference type="InterPro" id="IPR000504">
    <property type="entry name" value="RRM_dom"/>
</dbReference>
<feature type="domain" description="RRM" evidence="2">
    <location>
        <begin position="1"/>
        <end position="79"/>
    </location>
</feature>